<name>A0A5P9CNC6_9VIBR</name>
<organism evidence="8 9">
    <name type="scientific">Vibrio aquimaris</name>
    <dbReference type="NCBI Taxonomy" id="2587862"/>
    <lineage>
        <taxon>Bacteria</taxon>
        <taxon>Pseudomonadati</taxon>
        <taxon>Pseudomonadota</taxon>
        <taxon>Gammaproteobacteria</taxon>
        <taxon>Vibrionales</taxon>
        <taxon>Vibrionaceae</taxon>
        <taxon>Vibrio</taxon>
    </lineage>
</organism>
<feature type="binding site" evidence="6">
    <location>
        <position position="193"/>
    </location>
    <ligand>
        <name>molybdate</name>
        <dbReference type="ChEBI" id="CHEBI:36264"/>
    </ligand>
</feature>
<feature type="binding site" evidence="6">
    <location>
        <position position="175"/>
    </location>
    <ligand>
        <name>molybdate</name>
        <dbReference type="ChEBI" id="CHEBI:36264"/>
    </ligand>
</feature>
<dbReference type="AlphaFoldDB" id="A0A5P9CNC6"/>
<dbReference type="EMBL" id="CP045351">
    <property type="protein sequence ID" value="QFT27789.1"/>
    <property type="molecule type" value="Genomic_DNA"/>
</dbReference>
<dbReference type="Proteomes" id="UP000326936">
    <property type="component" value="Plasmid pTHAF100_a"/>
</dbReference>
<feature type="chain" id="PRO_5024837732" evidence="7">
    <location>
        <begin position="27"/>
        <end position="252"/>
    </location>
</feature>
<dbReference type="GO" id="GO:0030288">
    <property type="term" value="C:outer membrane-bounded periplasmic space"/>
    <property type="evidence" value="ECO:0007669"/>
    <property type="project" value="TreeGrafter"/>
</dbReference>
<reference evidence="8 9" key="1">
    <citation type="submission" date="2019-10" db="EMBL/GenBank/DDBJ databases">
        <title>Complete genome sequence of Vibrio sp. strain THAF100, isolated from non-filtered water from the water column of tank 6 of a marine aquarium containing stony-coral fragments. Water maintained at 26 degree C.</title>
        <authorList>
            <person name="Ruckert C."/>
            <person name="Franco A."/>
            <person name="Kalinowski J."/>
            <person name="Glaeser S."/>
        </authorList>
    </citation>
    <scope>NUCLEOTIDE SEQUENCE [LARGE SCALE GENOMIC DNA]</scope>
    <source>
        <strain evidence="8 9">THAF100</strain>
        <plasmid evidence="9">pthaf100_a</plasmid>
    </source>
</reference>
<feature type="binding site" evidence="6">
    <location>
        <position position="63"/>
    </location>
    <ligand>
        <name>molybdate</name>
        <dbReference type="ChEBI" id="CHEBI:36264"/>
    </ligand>
</feature>
<dbReference type="InterPro" id="IPR050682">
    <property type="entry name" value="ModA/WtpA"/>
</dbReference>
<protein>
    <submittedName>
        <fullName evidence="8">Molybdate-binding periplasmic protein</fullName>
    </submittedName>
</protein>
<dbReference type="FunFam" id="3.40.190.10:FF:000035">
    <property type="entry name" value="Molybdate ABC transporter substrate-binding protein"/>
    <property type="match status" value="1"/>
</dbReference>
<evidence type="ECO:0000313" key="9">
    <source>
        <dbReference type="Proteomes" id="UP000326936"/>
    </source>
</evidence>
<dbReference type="Pfam" id="PF13531">
    <property type="entry name" value="SBP_bac_11"/>
    <property type="match status" value="1"/>
</dbReference>
<dbReference type="PANTHER" id="PTHR30632">
    <property type="entry name" value="MOLYBDATE-BINDING PERIPLASMIC PROTEIN"/>
    <property type="match status" value="1"/>
</dbReference>
<evidence type="ECO:0000256" key="1">
    <source>
        <dbReference type="ARBA" id="ARBA00009175"/>
    </source>
</evidence>
<keyword evidence="4 7" id="KW-0732">Signal</keyword>
<geneLocation type="plasmid" evidence="9">
    <name>pthaf100_a</name>
</geneLocation>
<keyword evidence="9" id="KW-1185">Reference proteome</keyword>
<dbReference type="GO" id="GO:0015689">
    <property type="term" value="P:molybdate ion transport"/>
    <property type="evidence" value="ECO:0007669"/>
    <property type="project" value="InterPro"/>
</dbReference>
<evidence type="ECO:0000256" key="7">
    <source>
        <dbReference type="SAM" id="SignalP"/>
    </source>
</evidence>
<proteinExistence type="inferred from homology"/>
<dbReference type="GO" id="GO:0030973">
    <property type="term" value="F:molybdate ion binding"/>
    <property type="evidence" value="ECO:0007669"/>
    <property type="project" value="TreeGrafter"/>
</dbReference>
<dbReference type="NCBIfam" id="TIGR01256">
    <property type="entry name" value="modA"/>
    <property type="match status" value="1"/>
</dbReference>
<dbReference type="PANTHER" id="PTHR30632:SF17">
    <property type="entry name" value="MOLYBDATE-BINDING PROTEIN MODA"/>
    <property type="match status" value="1"/>
</dbReference>
<keyword evidence="2 6" id="KW-0500">Molybdenum</keyword>
<evidence type="ECO:0000256" key="6">
    <source>
        <dbReference type="PIRSR" id="PIRSR004846-1"/>
    </source>
</evidence>
<sequence precursor="true">MNLKTYCAYRAITVFLVLVISTGVNATSINVYAASSLTNVIRVLGDAYYAKTGVTVVPVLASSSSLAKQILAGAPADIYISANTQWIDYLVEKNKTQSDAVTSIASNKLVVIAPSNQSVALDLSSKEQWLTHLKDKRLVVGDTRAVPVGIYAKQALQTMGVWQSLHDKLAPVSNVRVALRLIEREEAPLGIVYQTDAQTSNKVKVVATFPSSSHTMITYPMALLSSDKKTLDFANFVQSKQGTALLNQYGFL</sequence>
<comment type="similarity">
    <text evidence="1">Belongs to the bacterial solute-binding protein ModA family.</text>
</comment>
<feature type="binding site" evidence="6">
    <location>
        <position position="36"/>
    </location>
    <ligand>
        <name>molybdate</name>
        <dbReference type="ChEBI" id="CHEBI:36264"/>
    </ligand>
</feature>
<dbReference type="KEGG" id="vaq:FIV01_15480"/>
<dbReference type="GO" id="GO:0046872">
    <property type="term" value="F:metal ion binding"/>
    <property type="evidence" value="ECO:0007669"/>
    <property type="project" value="UniProtKB-KW"/>
</dbReference>
<evidence type="ECO:0000256" key="5">
    <source>
        <dbReference type="ARBA" id="ARBA00062515"/>
    </source>
</evidence>
<keyword evidence="8" id="KW-0614">Plasmid</keyword>
<dbReference type="OrthoDB" id="9785015at2"/>
<dbReference type="RefSeq" id="WP_152431874.1">
    <property type="nucleotide sequence ID" value="NZ_CBCSDK010000010.1"/>
</dbReference>
<dbReference type="Gene3D" id="3.40.190.10">
    <property type="entry name" value="Periplasmic binding protein-like II"/>
    <property type="match status" value="2"/>
</dbReference>
<evidence type="ECO:0000256" key="3">
    <source>
        <dbReference type="ARBA" id="ARBA00022723"/>
    </source>
</evidence>
<evidence type="ECO:0000313" key="8">
    <source>
        <dbReference type="EMBL" id="QFT27789.1"/>
    </source>
</evidence>
<dbReference type="GO" id="GO:1901359">
    <property type="term" value="F:tungstate binding"/>
    <property type="evidence" value="ECO:0007669"/>
    <property type="project" value="UniProtKB-ARBA"/>
</dbReference>
<keyword evidence="3 6" id="KW-0479">Metal-binding</keyword>
<dbReference type="SUPFAM" id="SSF53850">
    <property type="entry name" value="Periplasmic binding protein-like II"/>
    <property type="match status" value="1"/>
</dbReference>
<dbReference type="PIRSF" id="PIRSF004846">
    <property type="entry name" value="ModA"/>
    <property type="match status" value="1"/>
</dbReference>
<evidence type="ECO:0000256" key="2">
    <source>
        <dbReference type="ARBA" id="ARBA00022505"/>
    </source>
</evidence>
<dbReference type="InterPro" id="IPR005950">
    <property type="entry name" value="ModA"/>
</dbReference>
<evidence type="ECO:0000256" key="4">
    <source>
        <dbReference type="ARBA" id="ARBA00022729"/>
    </source>
</evidence>
<accession>A0A5P9CNC6</accession>
<gene>
    <name evidence="8" type="primary">modA</name>
    <name evidence="8" type="ORF">FIV01_15480</name>
</gene>
<comment type="subunit">
    <text evidence="5">The complex is composed of two ATP-binding proteins (ModC), two transmembrane proteins (ModB) and a solute-binding protein (ModA).</text>
</comment>
<feature type="signal peptide" evidence="7">
    <location>
        <begin position="1"/>
        <end position="26"/>
    </location>
</feature>